<dbReference type="InterPro" id="IPR051803">
    <property type="entry name" value="TA_system_RelE-like_toxin"/>
</dbReference>
<dbReference type="InterPro" id="IPR035093">
    <property type="entry name" value="RelE/ParE_toxin_dom_sf"/>
</dbReference>
<protein>
    <submittedName>
        <fullName evidence="3">Plasmid stabilization protein</fullName>
    </submittedName>
</protein>
<dbReference type="InterPro" id="IPR007712">
    <property type="entry name" value="RelE/ParE_toxin"/>
</dbReference>
<sequence length="100" mass="11276">MKVRLTETARAELRAIGDWIAQDDPERAASFTVELLERAWALSTFPAAYPLLEAFAHRGIRRCAFGKYLILYRIMAPDIEVLHFIHGARDVAALLGSEPH</sequence>
<comment type="caution">
    <text evidence="3">The sequence shown here is derived from an EMBL/GenBank/DDBJ whole genome shotgun (WGS) entry which is preliminary data.</text>
</comment>
<dbReference type="Pfam" id="PF05016">
    <property type="entry name" value="ParE_toxin"/>
    <property type="match status" value="1"/>
</dbReference>
<dbReference type="PANTHER" id="PTHR33755">
    <property type="entry name" value="TOXIN PARE1-RELATED"/>
    <property type="match status" value="1"/>
</dbReference>
<comment type="similarity">
    <text evidence="1">Belongs to the RelE toxin family.</text>
</comment>
<name>A0A2U0S9H7_9SPHN</name>
<reference evidence="3 4" key="1">
    <citation type="submission" date="2018-05" db="EMBL/GenBank/DDBJ databases">
        <title>Description of Sphingomonas pokkalii sp nov, isolated from the rhizosphere of saline tolerant pokkali rice and its draft genome analysis.</title>
        <authorList>
            <person name="Menon R."/>
            <person name="Kumari S."/>
            <person name="Rameshkumar N."/>
        </authorList>
    </citation>
    <scope>NUCLEOTIDE SEQUENCE [LARGE SCALE GENOMIC DNA]</scope>
    <source>
        <strain evidence="3 4">L3B27</strain>
    </source>
</reference>
<keyword evidence="2" id="KW-1277">Toxin-antitoxin system</keyword>
<evidence type="ECO:0000256" key="2">
    <source>
        <dbReference type="ARBA" id="ARBA00022649"/>
    </source>
</evidence>
<evidence type="ECO:0000256" key="1">
    <source>
        <dbReference type="ARBA" id="ARBA00006226"/>
    </source>
</evidence>
<organism evidence="3 4">
    <name type="scientific">Sphingomonas pokkalii</name>
    <dbReference type="NCBI Taxonomy" id="2175090"/>
    <lineage>
        <taxon>Bacteria</taxon>
        <taxon>Pseudomonadati</taxon>
        <taxon>Pseudomonadota</taxon>
        <taxon>Alphaproteobacteria</taxon>
        <taxon>Sphingomonadales</taxon>
        <taxon>Sphingomonadaceae</taxon>
        <taxon>Sphingomonas</taxon>
    </lineage>
</organism>
<dbReference type="OrthoDB" id="8369899at2"/>
<dbReference type="Gene3D" id="3.30.2310.20">
    <property type="entry name" value="RelE-like"/>
    <property type="match status" value="1"/>
</dbReference>
<evidence type="ECO:0000313" key="3">
    <source>
        <dbReference type="EMBL" id="PVX27979.1"/>
    </source>
</evidence>
<dbReference type="EMBL" id="QENQ01000001">
    <property type="protein sequence ID" value="PVX27979.1"/>
    <property type="molecule type" value="Genomic_DNA"/>
</dbReference>
<dbReference type="Proteomes" id="UP000245890">
    <property type="component" value="Unassembled WGS sequence"/>
</dbReference>
<dbReference type="AlphaFoldDB" id="A0A2U0S9H7"/>
<dbReference type="RefSeq" id="WP_116467435.1">
    <property type="nucleotide sequence ID" value="NZ_QENQ01000001.1"/>
</dbReference>
<accession>A0A2U0S9H7</accession>
<gene>
    <name evidence="3" type="ORF">DD559_00290</name>
</gene>
<keyword evidence="4" id="KW-1185">Reference proteome</keyword>
<dbReference type="PANTHER" id="PTHR33755:SF6">
    <property type="entry name" value="PLASMID STABILIZATION SYSTEM PROTEIN"/>
    <property type="match status" value="1"/>
</dbReference>
<evidence type="ECO:0000313" key="4">
    <source>
        <dbReference type="Proteomes" id="UP000245890"/>
    </source>
</evidence>
<proteinExistence type="inferred from homology"/>